<dbReference type="PANTHER" id="PTHR43044:SF2">
    <property type="entry name" value="POLYSULPHIDE REDUCTASE NRFD"/>
    <property type="match status" value="1"/>
</dbReference>
<reference evidence="8 9" key="1">
    <citation type="submission" date="2019-04" db="EMBL/GenBank/DDBJ databases">
        <title>Geobacter oryzae sp. nov., ferric-reducing bacteria isolated from paddy soil.</title>
        <authorList>
            <person name="Xu Z."/>
            <person name="Masuda Y."/>
            <person name="Itoh H."/>
            <person name="Senoo K."/>
        </authorList>
    </citation>
    <scope>NUCLEOTIDE SEQUENCE [LARGE SCALE GENOMIC DNA]</scope>
    <source>
        <strain evidence="8 9">Red111</strain>
    </source>
</reference>
<feature type="transmembrane region" description="Helical" evidence="7">
    <location>
        <begin position="251"/>
        <end position="271"/>
    </location>
</feature>
<feature type="transmembrane region" description="Helical" evidence="7">
    <location>
        <begin position="65"/>
        <end position="88"/>
    </location>
</feature>
<feature type="transmembrane region" description="Helical" evidence="7">
    <location>
        <begin position="333"/>
        <end position="351"/>
    </location>
</feature>
<gene>
    <name evidence="8" type="ORF">E4633_04575</name>
</gene>
<evidence type="ECO:0000313" key="9">
    <source>
        <dbReference type="Proteomes" id="UP000306416"/>
    </source>
</evidence>
<dbReference type="Proteomes" id="UP000306416">
    <property type="component" value="Unassembled WGS sequence"/>
</dbReference>
<feature type="transmembrane region" description="Helical" evidence="7">
    <location>
        <begin position="358"/>
        <end position="380"/>
    </location>
</feature>
<evidence type="ECO:0000256" key="2">
    <source>
        <dbReference type="ARBA" id="ARBA00008929"/>
    </source>
</evidence>
<comment type="subcellular location">
    <subcellularLocation>
        <location evidence="1">Cell membrane</location>
        <topology evidence="1">Multi-pass membrane protein</topology>
    </subcellularLocation>
</comment>
<dbReference type="GO" id="GO:0005886">
    <property type="term" value="C:plasma membrane"/>
    <property type="evidence" value="ECO:0007669"/>
    <property type="project" value="UniProtKB-SubCell"/>
</dbReference>
<name>A0A4S1CLV9_9BACT</name>
<sequence length="624" mass="69862">MPEQSYGQINDDALNPMGKPGLAYLLAIVTLAGLAGLGALCLMYQTQAGMGVTGLNRPVGWAVYITNFVFWVGIAHSGTLISAILYLMRAKWRDAVSRSAEAMTIFAVMTAGLFPLIHLGRLWAAYYIVPYPSQRELWPNFVSPLVWDVLAVTTYLTVSLIFWYIGLVPDLAAARDRYLAELGPEHLKSRIYRVIALGWSGSGTQWHHYGRSYLFFAALATPLVVSVHSVVSWDFAMSLLPGWHSAIFPPYFVAGAIHSGLAMVLTLMIPMRKLLHLERLVQMHHFEMLAKTIILTATIVGYAYAVEAFIAWYSGDVIEWQNHKWRVFGPVAWMYWLCVVCNVLIPWLFVFRRMRTKTLPLLVISLFVNLGMWFERLMIIYTSQAHDFLPHNFGRYLPTWVELTITAGSFGFFLLFFFGFTKLLPTVPLSELKGHLAEKEVVPTEACSHRVRPRLPQHRPAVLAVFSNAGRLLQAAKGCCDGGFKVMETFSPVKIEELSEVMKHAKSPVRWFTLAGALAGLSGGFWLAAGTALVNRLVVGGKPPVSWVPFCVVGFEGTILLGSLANLAGLVLFARLFRLEPHPFYDPRFSRDKFGLLISCGADEYERLKEQLAPAHPEELHVHQ</sequence>
<feature type="transmembrane region" description="Helical" evidence="7">
    <location>
        <begin position="21"/>
        <end position="45"/>
    </location>
</feature>
<accession>A0A4S1CLV9</accession>
<dbReference type="EMBL" id="SRSC01000001">
    <property type="protein sequence ID" value="TGU74739.1"/>
    <property type="molecule type" value="Genomic_DNA"/>
</dbReference>
<feature type="transmembrane region" description="Helical" evidence="7">
    <location>
        <begin position="546"/>
        <end position="573"/>
    </location>
</feature>
<keyword evidence="3" id="KW-1003">Cell membrane</keyword>
<evidence type="ECO:0000256" key="4">
    <source>
        <dbReference type="ARBA" id="ARBA00022692"/>
    </source>
</evidence>
<evidence type="ECO:0000256" key="3">
    <source>
        <dbReference type="ARBA" id="ARBA00022475"/>
    </source>
</evidence>
<feature type="transmembrane region" description="Helical" evidence="7">
    <location>
        <begin position="149"/>
        <end position="168"/>
    </location>
</feature>
<dbReference type="PANTHER" id="PTHR43044">
    <property type="match status" value="1"/>
</dbReference>
<dbReference type="InterPro" id="IPR005614">
    <property type="entry name" value="NrfD-like"/>
</dbReference>
<evidence type="ECO:0000256" key="1">
    <source>
        <dbReference type="ARBA" id="ARBA00004651"/>
    </source>
</evidence>
<proteinExistence type="inferred from homology"/>
<feature type="transmembrane region" description="Helical" evidence="7">
    <location>
        <begin position="292"/>
        <end position="313"/>
    </location>
</feature>
<evidence type="ECO:0000256" key="6">
    <source>
        <dbReference type="ARBA" id="ARBA00023136"/>
    </source>
</evidence>
<evidence type="ECO:0000313" key="8">
    <source>
        <dbReference type="EMBL" id="TGU74739.1"/>
    </source>
</evidence>
<keyword evidence="5 7" id="KW-1133">Transmembrane helix</keyword>
<comment type="similarity">
    <text evidence="2">Belongs to the NrfD family.</text>
</comment>
<feature type="transmembrane region" description="Helical" evidence="7">
    <location>
        <begin position="100"/>
        <end position="129"/>
    </location>
</feature>
<dbReference type="Pfam" id="PF03916">
    <property type="entry name" value="NrfD"/>
    <property type="match status" value="1"/>
</dbReference>
<evidence type="ECO:0000256" key="5">
    <source>
        <dbReference type="ARBA" id="ARBA00022989"/>
    </source>
</evidence>
<keyword evidence="9" id="KW-1185">Reference proteome</keyword>
<feature type="transmembrane region" description="Helical" evidence="7">
    <location>
        <begin position="400"/>
        <end position="420"/>
    </location>
</feature>
<dbReference type="RefSeq" id="WP_135869064.1">
    <property type="nucleotide sequence ID" value="NZ_SRSC01000001.1"/>
</dbReference>
<feature type="transmembrane region" description="Helical" evidence="7">
    <location>
        <begin position="213"/>
        <end position="231"/>
    </location>
</feature>
<evidence type="ECO:0000256" key="7">
    <source>
        <dbReference type="SAM" id="Phobius"/>
    </source>
</evidence>
<keyword evidence="6 7" id="KW-0472">Membrane</keyword>
<keyword evidence="4 7" id="KW-0812">Transmembrane</keyword>
<dbReference type="Pfam" id="PF11821">
    <property type="entry name" value="ActD"/>
    <property type="match status" value="1"/>
</dbReference>
<dbReference type="AlphaFoldDB" id="A0A4S1CLV9"/>
<protein>
    <submittedName>
        <fullName evidence="8">DUF3341 domain-containing protein</fullName>
    </submittedName>
</protein>
<comment type="caution">
    <text evidence="8">The sequence shown here is derived from an EMBL/GenBank/DDBJ whole genome shotgun (WGS) entry which is preliminary data.</text>
</comment>
<organism evidence="8 9">
    <name type="scientific">Geomonas terrae</name>
    <dbReference type="NCBI Taxonomy" id="2562681"/>
    <lineage>
        <taxon>Bacteria</taxon>
        <taxon>Pseudomonadati</taxon>
        <taxon>Thermodesulfobacteriota</taxon>
        <taxon>Desulfuromonadia</taxon>
        <taxon>Geobacterales</taxon>
        <taxon>Geobacteraceae</taxon>
        <taxon>Geomonas</taxon>
    </lineage>
</organism>
<feature type="transmembrane region" description="Helical" evidence="7">
    <location>
        <begin position="511"/>
        <end position="534"/>
    </location>
</feature>
<dbReference type="InterPro" id="IPR021776">
    <property type="entry name" value="ActD"/>
</dbReference>